<dbReference type="Gene3D" id="1.25.10.10">
    <property type="entry name" value="Leucine-rich Repeat Variant"/>
    <property type="match status" value="1"/>
</dbReference>
<dbReference type="GO" id="GO:0005737">
    <property type="term" value="C:cytoplasm"/>
    <property type="evidence" value="ECO:0007669"/>
    <property type="project" value="UniProtKB-ARBA"/>
</dbReference>
<dbReference type="AlphaFoldDB" id="A0A314Y295"/>
<evidence type="ECO:0000313" key="7">
    <source>
        <dbReference type="Proteomes" id="UP000250321"/>
    </source>
</evidence>
<dbReference type="InterPro" id="IPR011989">
    <property type="entry name" value="ARM-like"/>
</dbReference>
<feature type="region of interest" description="Disordered" evidence="5">
    <location>
        <begin position="22"/>
        <end position="51"/>
    </location>
</feature>
<sequence>MEHLKTMGRELAMVSRRLRPIQGVPGPRQVHRRSSIQGRRRAHLTPRDRNPKTMSLRARIPKCKMKEYIIRLIYVEMLGNDGSFAYIHAVKMTHDDNLLLKCTGYLAKDLKSDNYLVACAALNAVCKLINDETVPAVLPQVVDLLAHPKEAVRKKASRRFTAFIRIAVFGFASGLEFPEAAL</sequence>
<evidence type="ECO:0000256" key="1">
    <source>
        <dbReference type="ARBA" id="ARBA00004308"/>
    </source>
</evidence>
<keyword evidence="4" id="KW-0472">Membrane</keyword>
<accession>A0A314Y295</accession>
<name>A0A314Y295_PRUYE</name>
<dbReference type="GO" id="GO:0015031">
    <property type="term" value="P:protein transport"/>
    <property type="evidence" value="ECO:0007669"/>
    <property type="project" value="UniProtKB-KW"/>
</dbReference>
<dbReference type="STRING" id="2094558.A0A314Y295"/>
<dbReference type="PANTHER" id="PTHR22780">
    <property type="entry name" value="ADAPTIN, ALPHA/GAMMA/EPSILON"/>
    <property type="match status" value="1"/>
</dbReference>
<comment type="caution">
    <text evidence="6">The sequence shown here is derived from an EMBL/GenBank/DDBJ whole genome shotgun (WGS) entry which is preliminary data.</text>
</comment>
<dbReference type="Proteomes" id="UP000250321">
    <property type="component" value="Unassembled WGS sequence"/>
</dbReference>
<organism evidence="6 7">
    <name type="scientific">Prunus yedoensis var. nudiflora</name>
    <dbReference type="NCBI Taxonomy" id="2094558"/>
    <lineage>
        <taxon>Eukaryota</taxon>
        <taxon>Viridiplantae</taxon>
        <taxon>Streptophyta</taxon>
        <taxon>Embryophyta</taxon>
        <taxon>Tracheophyta</taxon>
        <taxon>Spermatophyta</taxon>
        <taxon>Magnoliopsida</taxon>
        <taxon>eudicotyledons</taxon>
        <taxon>Gunneridae</taxon>
        <taxon>Pentapetalae</taxon>
        <taxon>rosids</taxon>
        <taxon>fabids</taxon>
        <taxon>Rosales</taxon>
        <taxon>Rosaceae</taxon>
        <taxon>Amygdaloideae</taxon>
        <taxon>Amygdaleae</taxon>
        <taxon>Prunus</taxon>
    </lineage>
</organism>
<dbReference type="GO" id="GO:0012505">
    <property type="term" value="C:endomembrane system"/>
    <property type="evidence" value="ECO:0007669"/>
    <property type="project" value="UniProtKB-SubCell"/>
</dbReference>
<protein>
    <submittedName>
        <fullName evidence="6">AP-4 complex subunit epsilon</fullName>
    </submittedName>
</protein>
<evidence type="ECO:0000256" key="2">
    <source>
        <dbReference type="ARBA" id="ARBA00022448"/>
    </source>
</evidence>
<dbReference type="InterPro" id="IPR050840">
    <property type="entry name" value="Adaptor_Complx_Large_Subunit"/>
</dbReference>
<dbReference type="OrthoDB" id="29308at2759"/>
<gene>
    <name evidence="6" type="ORF">Pyn_07467</name>
</gene>
<dbReference type="InterPro" id="IPR016024">
    <property type="entry name" value="ARM-type_fold"/>
</dbReference>
<keyword evidence="7" id="KW-1185">Reference proteome</keyword>
<keyword evidence="2" id="KW-0813">Transport</keyword>
<comment type="subcellular location">
    <subcellularLocation>
        <location evidence="1">Endomembrane system</location>
    </subcellularLocation>
</comment>
<reference evidence="6 7" key="1">
    <citation type="submission" date="2018-02" db="EMBL/GenBank/DDBJ databases">
        <title>Draft genome of wild Prunus yedoensis var. nudiflora.</title>
        <authorList>
            <person name="Baek S."/>
            <person name="Kim J.-H."/>
            <person name="Choi K."/>
            <person name="Kim G.-B."/>
            <person name="Cho A."/>
            <person name="Jang H."/>
            <person name="Shin C.-H."/>
            <person name="Yu H.-J."/>
            <person name="Mun J.-H."/>
        </authorList>
    </citation>
    <scope>NUCLEOTIDE SEQUENCE [LARGE SCALE GENOMIC DNA]</scope>
    <source>
        <strain evidence="7">cv. Jeju island</strain>
        <tissue evidence="6">Leaf</tissue>
    </source>
</reference>
<proteinExistence type="predicted"/>
<dbReference type="EMBL" id="PJQY01001953">
    <property type="protein sequence ID" value="PQP97933.1"/>
    <property type="molecule type" value="Genomic_DNA"/>
</dbReference>
<evidence type="ECO:0000313" key="6">
    <source>
        <dbReference type="EMBL" id="PQP97933.1"/>
    </source>
</evidence>
<evidence type="ECO:0000256" key="4">
    <source>
        <dbReference type="ARBA" id="ARBA00023136"/>
    </source>
</evidence>
<feature type="compositionally biased region" description="Basic residues" evidence="5">
    <location>
        <begin position="29"/>
        <end position="44"/>
    </location>
</feature>
<keyword evidence="3" id="KW-0653">Protein transport</keyword>
<evidence type="ECO:0000256" key="5">
    <source>
        <dbReference type="SAM" id="MobiDB-lite"/>
    </source>
</evidence>
<evidence type="ECO:0000256" key="3">
    <source>
        <dbReference type="ARBA" id="ARBA00022927"/>
    </source>
</evidence>
<dbReference type="SUPFAM" id="SSF48371">
    <property type="entry name" value="ARM repeat"/>
    <property type="match status" value="1"/>
</dbReference>